<dbReference type="EMBL" id="UYRV01017294">
    <property type="protein sequence ID" value="VDK63030.1"/>
    <property type="molecule type" value="Genomic_DNA"/>
</dbReference>
<sequence length="78" mass="8758">MINEIERIHGANALRGNHFDISDILDTIDNIISLQETTALTMETLLPSTLQTSNRQDKVLTAEMGRGERISRAGYIWS</sequence>
<evidence type="ECO:0000313" key="1">
    <source>
        <dbReference type="EMBL" id="VDK63030.1"/>
    </source>
</evidence>
<proteinExistence type="predicted"/>
<reference evidence="1 2" key="1">
    <citation type="submission" date="2018-11" db="EMBL/GenBank/DDBJ databases">
        <authorList>
            <consortium name="Pathogen Informatics"/>
        </authorList>
    </citation>
    <scope>NUCLEOTIDE SEQUENCE [LARGE SCALE GENOMIC DNA]</scope>
</reference>
<dbReference type="Proteomes" id="UP000271889">
    <property type="component" value="Unassembled WGS sequence"/>
</dbReference>
<keyword evidence="2" id="KW-1185">Reference proteome</keyword>
<evidence type="ECO:0000313" key="2">
    <source>
        <dbReference type="Proteomes" id="UP000271889"/>
    </source>
</evidence>
<accession>A0A3P6S612</accession>
<protein>
    <submittedName>
        <fullName evidence="1">Uncharacterized protein</fullName>
    </submittedName>
</protein>
<dbReference type="AlphaFoldDB" id="A0A3P6S612"/>
<organism evidence="1 2">
    <name type="scientific">Cylicostephanus goldi</name>
    <name type="common">Nematode worm</name>
    <dbReference type="NCBI Taxonomy" id="71465"/>
    <lineage>
        <taxon>Eukaryota</taxon>
        <taxon>Metazoa</taxon>
        <taxon>Ecdysozoa</taxon>
        <taxon>Nematoda</taxon>
        <taxon>Chromadorea</taxon>
        <taxon>Rhabditida</taxon>
        <taxon>Rhabditina</taxon>
        <taxon>Rhabditomorpha</taxon>
        <taxon>Strongyloidea</taxon>
        <taxon>Strongylidae</taxon>
        <taxon>Cylicostephanus</taxon>
    </lineage>
</organism>
<name>A0A3P6S612_CYLGO</name>
<gene>
    <name evidence="1" type="ORF">CGOC_LOCUS5616</name>
</gene>